<organism evidence="1">
    <name type="scientific">Fagus sylvatica</name>
    <name type="common">Beechnut</name>
    <dbReference type="NCBI Taxonomy" id="28930"/>
    <lineage>
        <taxon>Eukaryota</taxon>
        <taxon>Viridiplantae</taxon>
        <taxon>Streptophyta</taxon>
        <taxon>Embryophyta</taxon>
        <taxon>Tracheophyta</taxon>
        <taxon>Spermatophyta</taxon>
        <taxon>Magnoliopsida</taxon>
        <taxon>eudicotyledons</taxon>
        <taxon>Gunneridae</taxon>
        <taxon>Pentapetalae</taxon>
        <taxon>rosids</taxon>
        <taxon>fabids</taxon>
        <taxon>Fagales</taxon>
        <taxon>Fagaceae</taxon>
        <taxon>Fagus</taxon>
    </lineage>
</organism>
<dbReference type="PANTHER" id="PTHR36617:SF16">
    <property type="entry name" value="OS04G0516500 PROTEIN"/>
    <property type="match status" value="1"/>
</dbReference>
<evidence type="ECO:0000313" key="1">
    <source>
        <dbReference type="EMBL" id="SPC76833.1"/>
    </source>
</evidence>
<gene>
    <name evidence="1" type="ORF">FSB_LOCUS4715</name>
</gene>
<accession>A0A2N9EPX7</accession>
<reference evidence="1" key="1">
    <citation type="submission" date="2018-02" db="EMBL/GenBank/DDBJ databases">
        <authorList>
            <person name="Cohen D.B."/>
            <person name="Kent A.D."/>
        </authorList>
    </citation>
    <scope>NUCLEOTIDE SEQUENCE</scope>
</reference>
<sequence length="483" mass="54921">MGNIWLGSKDMFWLGKTIEKAVITGLVGELFRHHHNGYKAIHFIHRSNQCSVLCKVYWNTQNLPKDHEIESNNDRRRMATGVAVPRKEEEGRKPLITHRDTNFKNHVTDAVNKAVGVMSISMPEGDVNARVQLNFNLELVCGSGGKWMISQADLDINGDSKVIMGPQLEWVSEKMQEFGVVLGASYEGYEDRVLALLCAIEAESSITSTTVGLVHSLWRCMYVDWIGQDSTGASGDIPMMAVERRLMWEELFGIVAWWEVPWCVGGDFNTVRYPTEWVGSKDQKEIGEGLVNFYQHLFSDDAVPRLVLDGMVFSFIDEADGEVLDSCWDILKQDVMTVFHDFYATRNFEKSINATFLALIPKKPGAQECKDFRPISLVTGIYKIVAKVLANRMKVWRRLCLSPRMPLLWIASMAANRGNGALIEFVNCMGIKFWHDIWCGDLPLRQKFPDLFHIARAPEAMVADHFRLQGSNHVWDIEFDRPV</sequence>
<proteinExistence type="predicted"/>
<dbReference type="PANTHER" id="PTHR36617">
    <property type="entry name" value="PROTEIN, PUTATIVE-RELATED"/>
    <property type="match status" value="1"/>
</dbReference>
<protein>
    <recommendedName>
        <fullName evidence="2">RNase H type-1 domain-containing protein</fullName>
    </recommendedName>
</protein>
<name>A0A2N9EPX7_FAGSY</name>
<dbReference type="AlphaFoldDB" id="A0A2N9EPX7"/>
<evidence type="ECO:0008006" key="2">
    <source>
        <dbReference type="Google" id="ProtNLM"/>
    </source>
</evidence>
<dbReference type="EMBL" id="OIVN01000236">
    <property type="protein sequence ID" value="SPC76833.1"/>
    <property type="molecule type" value="Genomic_DNA"/>
</dbReference>